<evidence type="ECO:0000313" key="2">
    <source>
        <dbReference type="EMBL" id="PKI80565.1"/>
    </source>
</evidence>
<dbReference type="OrthoDB" id="1033478at2"/>
<dbReference type="AlphaFoldDB" id="A0A2N1J1Y3"/>
<protein>
    <recommendedName>
        <fullName evidence="1">DUF7691 domain-containing protein</fullName>
    </recommendedName>
</protein>
<comment type="caution">
    <text evidence="2">The sequence shown here is derived from an EMBL/GenBank/DDBJ whole genome shotgun (WGS) entry which is preliminary data.</text>
</comment>
<proteinExistence type="predicted"/>
<name>A0A2N1J1Y3_9BACT</name>
<evidence type="ECO:0000259" key="1">
    <source>
        <dbReference type="Pfam" id="PF24740"/>
    </source>
</evidence>
<feature type="domain" description="DUF7691" evidence="1">
    <location>
        <begin position="1"/>
        <end position="174"/>
    </location>
</feature>
<dbReference type="EMBL" id="NXIF01000032">
    <property type="protein sequence ID" value="PKI80565.1"/>
    <property type="molecule type" value="Genomic_DNA"/>
</dbReference>
<organism evidence="2 3">
    <name type="scientific">Malaciobacter halophilus</name>
    <dbReference type="NCBI Taxonomy" id="197482"/>
    <lineage>
        <taxon>Bacteria</taxon>
        <taxon>Pseudomonadati</taxon>
        <taxon>Campylobacterota</taxon>
        <taxon>Epsilonproteobacteria</taxon>
        <taxon>Campylobacterales</taxon>
        <taxon>Arcobacteraceae</taxon>
        <taxon>Malaciobacter</taxon>
    </lineage>
</organism>
<reference evidence="2 3" key="1">
    <citation type="submission" date="2017-09" db="EMBL/GenBank/DDBJ databases">
        <title>Genomics of the genus Arcobacter.</title>
        <authorList>
            <person name="Perez-Cataluna A."/>
            <person name="Figueras M.J."/>
            <person name="Salas-Masso N."/>
        </authorList>
    </citation>
    <scope>NUCLEOTIDE SEQUENCE [LARGE SCALE GENOMIC DNA]</scope>
    <source>
        <strain evidence="2 3">DSM 18005</strain>
    </source>
</reference>
<evidence type="ECO:0000313" key="3">
    <source>
        <dbReference type="Proteomes" id="UP000233248"/>
    </source>
</evidence>
<sequence>MSSEVIAYAVDRKKIKEIYGCKDKDFISDFMSEFSDEIEELAEDFDVNLSDFESRLDLIVNAKPYGEDDNVWIYNSLYEMFCQKYGELIEHEEFMCYLEDAIDDTPRTAFLQIPADKDFEGADYYSIAYEDLDTFKKIFLTKPSYAHEDYYIDEVNTIFDFAKENKRDLVFFAY</sequence>
<dbReference type="Pfam" id="PF24740">
    <property type="entry name" value="DUF7691"/>
    <property type="match status" value="1"/>
</dbReference>
<dbReference type="InterPro" id="IPR056108">
    <property type="entry name" value="DUF7691"/>
</dbReference>
<keyword evidence="3" id="KW-1185">Reference proteome</keyword>
<gene>
    <name evidence="2" type="ORF">CP960_08425</name>
</gene>
<dbReference type="Proteomes" id="UP000233248">
    <property type="component" value="Unassembled WGS sequence"/>
</dbReference>
<accession>A0A2N1J1Y3</accession>
<dbReference type="KEGG" id="ahs:AHALO_1715"/>
<dbReference type="RefSeq" id="WP_101184975.1">
    <property type="nucleotide sequence ID" value="NZ_CP031218.1"/>
</dbReference>